<dbReference type="EC" id="2.3.3.9" evidence="2 8"/>
<dbReference type="Pfam" id="PF20656">
    <property type="entry name" value="MS_N"/>
    <property type="match status" value="1"/>
</dbReference>
<dbReference type="InterPro" id="IPR011076">
    <property type="entry name" value="Malate_synth_sf"/>
</dbReference>
<dbReference type="PROSITE" id="PS00510">
    <property type="entry name" value="MALATE_SYNTHASE"/>
    <property type="match status" value="1"/>
</dbReference>
<evidence type="ECO:0000256" key="3">
    <source>
        <dbReference type="ARBA" id="ARBA00022435"/>
    </source>
</evidence>
<dbReference type="InterPro" id="IPR019830">
    <property type="entry name" value="Malate_synthase_CS"/>
</dbReference>
<dbReference type="PIRSF" id="PIRSF001363">
    <property type="entry name" value="Malate_synth"/>
    <property type="match status" value="1"/>
</dbReference>
<evidence type="ECO:0000256" key="8">
    <source>
        <dbReference type="RuleBase" id="RU000555"/>
    </source>
</evidence>
<evidence type="ECO:0000313" key="12">
    <source>
        <dbReference type="EMBL" id="KAG2222209.1"/>
    </source>
</evidence>
<evidence type="ECO:0000256" key="1">
    <source>
        <dbReference type="ARBA" id="ARBA00006394"/>
    </source>
</evidence>
<evidence type="ECO:0000313" key="13">
    <source>
        <dbReference type="Proteomes" id="UP000646827"/>
    </source>
</evidence>
<feature type="domain" description="Malate synthase TIM barrel" evidence="9">
    <location>
        <begin position="170"/>
        <end position="414"/>
    </location>
</feature>
<feature type="active site" description="Proton acceptor" evidence="7">
    <location>
        <position position="174"/>
    </location>
</feature>
<dbReference type="GO" id="GO:0006097">
    <property type="term" value="P:glyoxylate cycle"/>
    <property type="evidence" value="ECO:0007669"/>
    <property type="project" value="UniProtKB-UniPathway"/>
</dbReference>
<dbReference type="Pfam" id="PF01274">
    <property type="entry name" value="MS_TIM-barrel"/>
    <property type="match status" value="1"/>
</dbReference>
<dbReference type="NCBIfam" id="TIGR01344">
    <property type="entry name" value="malate_syn_A"/>
    <property type="match status" value="1"/>
</dbReference>
<accession>A0A8H7S270</accession>
<comment type="pathway">
    <text evidence="8">Carbohydrate metabolism; glyoxylate cycle; (S)-malate from isocitrate: step 2/2.</text>
</comment>
<dbReference type="GO" id="GO:0004474">
    <property type="term" value="F:malate synthase activity"/>
    <property type="evidence" value="ECO:0007669"/>
    <property type="project" value="UniProtKB-EC"/>
</dbReference>
<dbReference type="FunFam" id="1.20.1220.12:FF:000001">
    <property type="entry name" value="Malate synthase"/>
    <property type="match status" value="1"/>
</dbReference>
<dbReference type="Gene3D" id="1.20.1220.12">
    <property type="entry name" value="Malate synthase, domain III"/>
    <property type="match status" value="1"/>
</dbReference>
<keyword evidence="4 8" id="KW-0816">Tricarboxylic acid cycle</keyword>
<comment type="catalytic activity">
    <reaction evidence="6 8">
        <text>glyoxylate + acetyl-CoA + H2O = (S)-malate + CoA + H(+)</text>
        <dbReference type="Rhea" id="RHEA:18181"/>
        <dbReference type="ChEBI" id="CHEBI:15377"/>
        <dbReference type="ChEBI" id="CHEBI:15378"/>
        <dbReference type="ChEBI" id="CHEBI:15589"/>
        <dbReference type="ChEBI" id="CHEBI:36655"/>
        <dbReference type="ChEBI" id="CHEBI:57287"/>
        <dbReference type="ChEBI" id="CHEBI:57288"/>
        <dbReference type="EC" id="2.3.3.9"/>
    </reaction>
</comment>
<comment type="similarity">
    <text evidence="1 8">Belongs to the malate synthase family.</text>
</comment>
<dbReference type="FunFam" id="3.20.20.360:FF:000001">
    <property type="entry name" value="Malate synthase"/>
    <property type="match status" value="1"/>
</dbReference>
<dbReference type="EMBL" id="JAEPRB010000089">
    <property type="protein sequence ID" value="KAG2222209.1"/>
    <property type="molecule type" value="Genomic_DNA"/>
</dbReference>
<name>A0A8H7S270_9FUNG</name>
<organism evidence="12 13">
    <name type="scientific">Circinella minor</name>
    <dbReference type="NCBI Taxonomy" id="1195481"/>
    <lineage>
        <taxon>Eukaryota</taxon>
        <taxon>Fungi</taxon>
        <taxon>Fungi incertae sedis</taxon>
        <taxon>Mucoromycota</taxon>
        <taxon>Mucoromycotina</taxon>
        <taxon>Mucoromycetes</taxon>
        <taxon>Mucorales</taxon>
        <taxon>Lichtheimiaceae</taxon>
        <taxon>Circinella</taxon>
    </lineage>
</organism>
<dbReference type="CDD" id="cd00727">
    <property type="entry name" value="malate_synt_A"/>
    <property type="match status" value="1"/>
</dbReference>
<evidence type="ECO:0000256" key="6">
    <source>
        <dbReference type="ARBA" id="ARBA00047918"/>
    </source>
</evidence>
<dbReference type="PANTHER" id="PTHR42902">
    <property type="entry name" value="MALATE SYNTHASE"/>
    <property type="match status" value="1"/>
</dbReference>
<dbReference type="AlphaFoldDB" id="A0A8H7S270"/>
<keyword evidence="13" id="KW-1185">Reference proteome</keyword>
<evidence type="ECO:0000256" key="4">
    <source>
        <dbReference type="ARBA" id="ARBA00022532"/>
    </source>
</evidence>
<keyword evidence="3 8" id="KW-0329">Glyoxylate bypass</keyword>
<dbReference type="PANTHER" id="PTHR42902:SF1">
    <property type="entry name" value="MALATE SYNTHASE 1-RELATED"/>
    <property type="match status" value="1"/>
</dbReference>
<dbReference type="Gene3D" id="3.20.20.360">
    <property type="entry name" value="Malate synthase, domain 3"/>
    <property type="match status" value="1"/>
</dbReference>
<gene>
    <name evidence="12" type="ORF">INT45_014106</name>
</gene>
<dbReference type="InterPro" id="IPR048356">
    <property type="entry name" value="MS_N"/>
</dbReference>
<keyword evidence="5 8" id="KW-0808">Transferase</keyword>
<comment type="caution">
    <text evidence="12">The sequence shown here is derived from an EMBL/GenBank/DDBJ whole genome shotgun (WGS) entry which is preliminary data.</text>
</comment>
<feature type="active site" description="Proton donor" evidence="7">
    <location>
        <position position="454"/>
    </location>
</feature>
<feature type="domain" description="Malate synthase N-terminal" evidence="10">
    <location>
        <begin position="21"/>
        <end position="73"/>
    </location>
</feature>
<dbReference type="InterPro" id="IPR044856">
    <property type="entry name" value="Malate_synth_C_sf"/>
</dbReference>
<protein>
    <recommendedName>
        <fullName evidence="2 8">Malate synthase</fullName>
        <ecNumber evidence="2 8">2.3.3.9</ecNumber>
    </recommendedName>
</protein>
<dbReference type="Proteomes" id="UP000646827">
    <property type="component" value="Unassembled WGS sequence"/>
</dbReference>
<dbReference type="GO" id="GO:0006099">
    <property type="term" value="P:tricarboxylic acid cycle"/>
    <property type="evidence" value="ECO:0007669"/>
    <property type="project" value="UniProtKB-KW"/>
</dbReference>
<evidence type="ECO:0000259" key="9">
    <source>
        <dbReference type="Pfam" id="PF01274"/>
    </source>
</evidence>
<proteinExistence type="inferred from homology"/>
<dbReference type="InterPro" id="IPR006252">
    <property type="entry name" value="Malate_synthA"/>
</dbReference>
<dbReference type="UniPathway" id="UPA00703">
    <property type="reaction ID" value="UER00720"/>
</dbReference>
<evidence type="ECO:0000259" key="11">
    <source>
        <dbReference type="Pfam" id="PF20659"/>
    </source>
</evidence>
<dbReference type="InterPro" id="IPR001465">
    <property type="entry name" value="Malate_synthase_TIM"/>
</dbReference>
<evidence type="ECO:0000256" key="2">
    <source>
        <dbReference type="ARBA" id="ARBA00012636"/>
    </source>
</evidence>
<dbReference type="InterPro" id="IPR046363">
    <property type="entry name" value="MS_N_TIM-barrel_dom"/>
</dbReference>
<dbReference type="InterPro" id="IPR048355">
    <property type="entry name" value="MS_C"/>
</dbReference>
<evidence type="ECO:0000256" key="5">
    <source>
        <dbReference type="ARBA" id="ARBA00022679"/>
    </source>
</evidence>
<evidence type="ECO:0000256" key="7">
    <source>
        <dbReference type="PIRSR" id="PIRSR001363-1"/>
    </source>
</evidence>
<dbReference type="OrthoDB" id="186072at2759"/>
<feature type="domain" description="Malate synthase C-terminal" evidence="11">
    <location>
        <begin position="420"/>
        <end position="539"/>
    </location>
</feature>
<reference evidence="12 13" key="1">
    <citation type="submission" date="2020-12" db="EMBL/GenBank/DDBJ databases">
        <title>Metabolic potential, ecology and presence of endohyphal bacteria is reflected in genomic diversity of Mucoromycotina.</title>
        <authorList>
            <person name="Muszewska A."/>
            <person name="Okrasinska A."/>
            <person name="Steczkiewicz K."/>
            <person name="Drgas O."/>
            <person name="Orlowska M."/>
            <person name="Perlinska-Lenart U."/>
            <person name="Aleksandrzak-Piekarczyk T."/>
            <person name="Szatraj K."/>
            <person name="Zielenkiewicz U."/>
            <person name="Pilsyk S."/>
            <person name="Malc E."/>
            <person name="Mieczkowski P."/>
            <person name="Kruszewska J.S."/>
            <person name="Biernat P."/>
            <person name="Pawlowska J."/>
        </authorList>
    </citation>
    <scope>NUCLEOTIDE SEQUENCE [LARGE SCALE GENOMIC DNA]</scope>
    <source>
        <strain evidence="12 13">CBS 142.35</strain>
    </source>
</reference>
<evidence type="ECO:0000259" key="10">
    <source>
        <dbReference type="Pfam" id="PF20656"/>
    </source>
</evidence>
<sequence>MSSYNNNNVPGVSVLGSVSTKEEGAILSPEALQFVATLHRKFNQTRKSLLLKRAERQSAIDQGELPDFLPETASVRQDPNWRGAPLAPGLEDRRVEITGPVDRKMVINALNSGASTFMADFEGMLHANSPTWENCLSGQVNMYDAIRRTITFTNPDGKLYELRKDGKIAVLIVRPRGWHMVEKHVIIDGEPVSASIFDFGLYFFHNAKELVQRGAGPYFYLPKMESHLEARLWNDIFNTAQDMLSVKRGTIRGTVLIETILAAFEMEEIIYELREHSSGLNCGRWDYIFSFIKRFRERPDFVLPDRSQVTMTVPFMDAYVRLLIKTCHKRGVHAMGGMAAQIPIKNDPEANQAAMDKVDADKLREVKAGHDGTWVCHPALLKIAKDVFDKYMPNANQLEVSRDDVQVTAADLLSVPTGAITKQGIRENIRVGLTYMEAWLRGAGCVPINNMMEDAATAEISRSQLFQWARHGAKTDEGETITAQLNLQLLDEECAKLKQEMGEEKYAASKFETAKKAFATNVTGEHYDEFLTNLLYDDIVTIA</sequence>
<dbReference type="SUPFAM" id="SSF51645">
    <property type="entry name" value="Malate synthase G"/>
    <property type="match status" value="1"/>
</dbReference>
<dbReference type="Pfam" id="PF20659">
    <property type="entry name" value="MS_C"/>
    <property type="match status" value="1"/>
</dbReference>
<dbReference type="GO" id="GO:0005782">
    <property type="term" value="C:peroxisomal matrix"/>
    <property type="evidence" value="ECO:0007669"/>
    <property type="project" value="TreeGrafter"/>
</dbReference>